<accession>A0A382UXA2</accession>
<dbReference type="AlphaFoldDB" id="A0A382UXA2"/>
<dbReference type="EMBL" id="UINC01147529">
    <property type="protein sequence ID" value="SVD38902.1"/>
    <property type="molecule type" value="Genomic_DNA"/>
</dbReference>
<evidence type="ECO:0000313" key="1">
    <source>
        <dbReference type="EMBL" id="SVD38902.1"/>
    </source>
</evidence>
<proteinExistence type="predicted"/>
<name>A0A382UXA2_9ZZZZ</name>
<protein>
    <submittedName>
        <fullName evidence="1">Uncharacterized protein</fullName>
    </submittedName>
</protein>
<gene>
    <name evidence="1" type="ORF">METZ01_LOCUS391756</name>
</gene>
<sequence length="69" mass="7229">MQAVKTGGITVKQLFPIDVAVSGDNALKAEINSLETPAEPVDRKITGKHAAVDPKDVDCTQDDLPVIGS</sequence>
<organism evidence="1">
    <name type="scientific">marine metagenome</name>
    <dbReference type="NCBI Taxonomy" id="408172"/>
    <lineage>
        <taxon>unclassified sequences</taxon>
        <taxon>metagenomes</taxon>
        <taxon>ecological metagenomes</taxon>
    </lineage>
</organism>
<feature type="non-terminal residue" evidence="1">
    <location>
        <position position="69"/>
    </location>
</feature>
<reference evidence="1" key="1">
    <citation type="submission" date="2018-05" db="EMBL/GenBank/DDBJ databases">
        <authorList>
            <person name="Lanie J.A."/>
            <person name="Ng W.-L."/>
            <person name="Kazmierczak K.M."/>
            <person name="Andrzejewski T.M."/>
            <person name="Davidsen T.M."/>
            <person name="Wayne K.J."/>
            <person name="Tettelin H."/>
            <person name="Glass J.I."/>
            <person name="Rusch D."/>
            <person name="Podicherti R."/>
            <person name="Tsui H.-C.T."/>
            <person name="Winkler M.E."/>
        </authorList>
    </citation>
    <scope>NUCLEOTIDE SEQUENCE</scope>
</reference>